<evidence type="ECO:0000313" key="1">
    <source>
        <dbReference type="EMBL" id="OIQ66360.1"/>
    </source>
</evidence>
<proteinExistence type="predicted"/>
<dbReference type="EMBL" id="MLJW01006662">
    <property type="protein sequence ID" value="OIQ66360.1"/>
    <property type="molecule type" value="Genomic_DNA"/>
</dbReference>
<dbReference type="AlphaFoldDB" id="A0A1J5P6H2"/>
<reference evidence="1" key="1">
    <citation type="submission" date="2016-10" db="EMBL/GenBank/DDBJ databases">
        <title>Sequence of Gallionella enrichment culture.</title>
        <authorList>
            <person name="Poehlein A."/>
            <person name="Muehling M."/>
            <person name="Daniel R."/>
        </authorList>
    </citation>
    <scope>NUCLEOTIDE SEQUENCE</scope>
</reference>
<accession>A0A1J5P6H2</accession>
<protein>
    <submittedName>
        <fullName evidence="1">Uncharacterized protein</fullName>
    </submittedName>
</protein>
<gene>
    <name evidence="1" type="ORF">GALL_520730</name>
</gene>
<sequence>MSYSAQHSSPVPRQPTGVGEIAGERFEHIERLLDFCFLKGERDILGKRIGNDNEARRRQIMNHNEIIGNFTTRSDFDFRNDDGWRV</sequence>
<name>A0A1J5P6H2_9ZZZZ</name>
<comment type="caution">
    <text evidence="1">The sequence shown here is derived from an EMBL/GenBank/DDBJ whole genome shotgun (WGS) entry which is preliminary data.</text>
</comment>
<organism evidence="1">
    <name type="scientific">mine drainage metagenome</name>
    <dbReference type="NCBI Taxonomy" id="410659"/>
    <lineage>
        <taxon>unclassified sequences</taxon>
        <taxon>metagenomes</taxon>
        <taxon>ecological metagenomes</taxon>
    </lineage>
</organism>